<dbReference type="EMBL" id="JBBNAE010000005">
    <property type="protein sequence ID" value="KAK9123417.1"/>
    <property type="molecule type" value="Genomic_DNA"/>
</dbReference>
<proteinExistence type="predicted"/>
<accession>A0AAP0IWZ5</accession>
<comment type="caution">
    <text evidence="2">The sequence shown here is derived from an EMBL/GenBank/DDBJ whole genome shotgun (WGS) entry which is preliminary data.</text>
</comment>
<protein>
    <submittedName>
        <fullName evidence="2">Uncharacterized protein</fullName>
    </submittedName>
</protein>
<organism evidence="2 3">
    <name type="scientific">Stephania japonica</name>
    <dbReference type="NCBI Taxonomy" id="461633"/>
    <lineage>
        <taxon>Eukaryota</taxon>
        <taxon>Viridiplantae</taxon>
        <taxon>Streptophyta</taxon>
        <taxon>Embryophyta</taxon>
        <taxon>Tracheophyta</taxon>
        <taxon>Spermatophyta</taxon>
        <taxon>Magnoliopsida</taxon>
        <taxon>Ranunculales</taxon>
        <taxon>Menispermaceae</taxon>
        <taxon>Menispermoideae</taxon>
        <taxon>Cissampelideae</taxon>
        <taxon>Stephania</taxon>
    </lineage>
</organism>
<feature type="region of interest" description="Disordered" evidence="1">
    <location>
        <begin position="1"/>
        <end position="22"/>
    </location>
</feature>
<evidence type="ECO:0000313" key="3">
    <source>
        <dbReference type="Proteomes" id="UP001417504"/>
    </source>
</evidence>
<name>A0AAP0IWZ5_9MAGN</name>
<keyword evidence="3" id="KW-1185">Reference proteome</keyword>
<sequence>MADQPDAGDQSGVRDPPPDAPSDVAVLARELQSWTQSVESQGQRMDEILDILRGQAQQLPSPVVALPIGVFSVVLYGRLAEDLAPCHSCICPLHHSMLLMIEFGESLECHVLQRVTSCNVSVLAVLCQPSSDPETGLARVLLAGSALWKSLKTQLVLVGHVVGLHWHRGGHLGEWTVTMIFHSCLSGTSKGKGKLEDFL</sequence>
<reference evidence="2 3" key="1">
    <citation type="submission" date="2024-01" db="EMBL/GenBank/DDBJ databases">
        <title>Genome assemblies of Stephania.</title>
        <authorList>
            <person name="Yang L."/>
        </authorList>
    </citation>
    <scope>NUCLEOTIDE SEQUENCE [LARGE SCALE GENOMIC DNA]</scope>
    <source>
        <strain evidence="2">QJT</strain>
        <tissue evidence="2">Leaf</tissue>
    </source>
</reference>
<dbReference type="AlphaFoldDB" id="A0AAP0IWZ5"/>
<evidence type="ECO:0000313" key="2">
    <source>
        <dbReference type="EMBL" id="KAK9123417.1"/>
    </source>
</evidence>
<dbReference type="Proteomes" id="UP001417504">
    <property type="component" value="Unassembled WGS sequence"/>
</dbReference>
<gene>
    <name evidence="2" type="ORF">Sjap_013019</name>
</gene>
<evidence type="ECO:0000256" key="1">
    <source>
        <dbReference type="SAM" id="MobiDB-lite"/>
    </source>
</evidence>